<gene>
    <name evidence="1" type="ORF">SMRZ_LOCUS10171</name>
</gene>
<organism evidence="1 2">
    <name type="scientific">Schistosoma margrebowiei</name>
    <dbReference type="NCBI Taxonomy" id="48269"/>
    <lineage>
        <taxon>Eukaryota</taxon>
        <taxon>Metazoa</taxon>
        <taxon>Spiralia</taxon>
        <taxon>Lophotrochozoa</taxon>
        <taxon>Platyhelminthes</taxon>
        <taxon>Trematoda</taxon>
        <taxon>Digenea</taxon>
        <taxon>Strigeidida</taxon>
        <taxon>Schistosomatoidea</taxon>
        <taxon>Schistosomatidae</taxon>
        <taxon>Schistosoma</taxon>
    </lineage>
</organism>
<sequence length="332" mass="38372">MEEKSNSSVSVASLSKDVKSWKYRNNHSKFITSTPINCQNHRNISSVKQESKISFSINERLTDLLNKILPLKKKWSTNFHQSCIVFTNLATNICKILSGKCVFKALFRILNFLTGSLSFENHDDSVTYGLCNLYLNDNLEQMTKLRDGQILETYYDKLNECIKDMEDCGVRLKSMLDQLNALRQLSQNESIYQQYATCQSTLDSSVKVKSDSALDDNSLSTLNSTRSYPLTSLKQQTQQRKFRETYLCEILNIEINGLIKQIERDSSIRKYLVKIILPSTSHYFQVNTFVQDNDDAVLTKFVSIWRHFGQYVSWFTVISMSEHILKTFNNTD</sequence>
<proteinExistence type="predicted"/>
<evidence type="ECO:0000313" key="1">
    <source>
        <dbReference type="EMBL" id="VDO89222.1"/>
    </source>
</evidence>
<accession>A0A183M296</accession>
<dbReference type="AlphaFoldDB" id="A0A183M296"/>
<protein>
    <submittedName>
        <fullName evidence="1">Uncharacterized protein</fullName>
    </submittedName>
</protein>
<keyword evidence="2" id="KW-1185">Reference proteome</keyword>
<name>A0A183M296_9TREM</name>
<evidence type="ECO:0000313" key="2">
    <source>
        <dbReference type="Proteomes" id="UP000277204"/>
    </source>
</evidence>
<reference evidence="1 2" key="1">
    <citation type="submission" date="2018-11" db="EMBL/GenBank/DDBJ databases">
        <authorList>
            <consortium name="Pathogen Informatics"/>
        </authorList>
    </citation>
    <scope>NUCLEOTIDE SEQUENCE [LARGE SCALE GENOMIC DNA]</scope>
    <source>
        <strain evidence="1 2">Zambia</strain>
    </source>
</reference>
<dbReference type="Proteomes" id="UP000277204">
    <property type="component" value="Unassembled WGS sequence"/>
</dbReference>
<dbReference type="EMBL" id="UZAI01005132">
    <property type="protein sequence ID" value="VDO89222.1"/>
    <property type="molecule type" value="Genomic_DNA"/>
</dbReference>